<dbReference type="RefSeq" id="WP_105932138.1">
    <property type="nucleotide sequence ID" value="NZ_PVNO01000028.1"/>
</dbReference>
<dbReference type="Proteomes" id="UP000239539">
    <property type="component" value="Unassembled WGS sequence"/>
</dbReference>
<comment type="caution">
    <text evidence="2">The sequence shown here is derived from an EMBL/GenBank/DDBJ whole genome shotgun (WGS) entry which is preliminary data.</text>
</comment>
<dbReference type="EMBL" id="PVNO01000028">
    <property type="protein sequence ID" value="PRO68023.1"/>
    <property type="molecule type" value="Genomic_DNA"/>
</dbReference>
<evidence type="ECO:0008006" key="4">
    <source>
        <dbReference type="Google" id="ProtNLM"/>
    </source>
</evidence>
<keyword evidence="1" id="KW-0472">Membrane</keyword>
<sequence>MSKRIEYRKRDNFHVTAVRLDLDFDGFSYRKWNNEQTSVQGDWLLNNGGDIYTVAADYFHSNYQEISPGQFNKIGAVWAEEATEDGDIDTLEGKTSYETGDYLVFDRAVGGDAYAIKKCKFELMYEPVEMDEHLTARQTNYLKRLDGLVARYDNKATRSRFYFYLFQTVAVIAAASVPVFSSMPSPENFLIASLGGLSAAISGMLSLFQFQTNWIKFRSTCEDLKSHLAQFRAVAGMYKDRRKAFNLLVENCEQLISVERGQWAQNNSRQDENKENK</sequence>
<dbReference type="NCBIfam" id="NF033634">
    <property type="entry name" value="SLATT_1"/>
    <property type="match status" value="1"/>
</dbReference>
<feature type="transmembrane region" description="Helical" evidence="1">
    <location>
        <begin position="189"/>
        <end position="208"/>
    </location>
</feature>
<feature type="transmembrane region" description="Helical" evidence="1">
    <location>
        <begin position="161"/>
        <end position="183"/>
    </location>
</feature>
<proteinExistence type="predicted"/>
<keyword evidence="1" id="KW-0812">Transmembrane</keyword>
<dbReference type="InterPro" id="IPR025325">
    <property type="entry name" value="DUF4231"/>
</dbReference>
<gene>
    <name evidence="2" type="ORF">C6Y39_15445</name>
</gene>
<evidence type="ECO:0000313" key="3">
    <source>
        <dbReference type="Proteomes" id="UP000239539"/>
    </source>
</evidence>
<evidence type="ECO:0000256" key="1">
    <source>
        <dbReference type="SAM" id="Phobius"/>
    </source>
</evidence>
<name>A0ABX5CKU4_9ALTE</name>
<reference evidence="3" key="1">
    <citation type="journal article" date="2020" name="Int. J. Syst. Evol. Microbiol.">
        <title>Alteromonas alba sp. nov., a marine bacterium isolated from the seawater of the West Pacific Ocean.</title>
        <authorList>
            <person name="Sun C."/>
            <person name="Wu Y.-H."/>
            <person name="Xamxidin M."/>
            <person name="Cheng H."/>
            <person name="Xu X.-W."/>
        </authorList>
    </citation>
    <scope>NUCLEOTIDE SEQUENCE [LARGE SCALE GENOMIC DNA]</scope>
    <source>
        <strain evidence="3">9a2</strain>
    </source>
</reference>
<dbReference type="Pfam" id="PF14015">
    <property type="entry name" value="DUF4231"/>
    <property type="match status" value="1"/>
</dbReference>
<organism evidence="2 3">
    <name type="scientific">Alteromonas gracilis</name>
    <dbReference type="NCBI Taxonomy" id="1479524"/>
    <lineage>
        <taxon>Bacteria</taxon>
        <taxon>Pseudomonadati</taxon>
        <taxon>Pseudomonadota</taxon>
        <taxon>Gammaproteobacteria</taxon>
        <taxon>Alteromonadales</taxon>
        <taxon>Alteromonadaceae</taxon>
        <taxon>Alteromonas/Salinimonas group</taxon>
        <taxon>Alteromonas</taxon>
    </lineage>
</organism>
<keyword evidence="3" id="KW-1185">Reference proteome</keyword>
<evidence type="ECO:0000313" key="2">
    <source>
        <dbReference type="EMBL" id="PRO68023.1"/>
    </source>
</evidence>
<accession>A0ABX5CKU4</accession>
<protein>
    <recommendedName>
        <fullName evidence="4">DUF4231 domain-containing protein</fullName>
    </recommendedName>
</protein>
<keyword evidence="1" id="KW-1133">Transmembrane helix</keyword>